<dbReference type="KEGG" id="aswu:HUW51_15150"/>
<sequence>MKYVVTGSLGHISKPLAQQLIQAGHQVTIISSNADKTADIEKLGATAAIGSVDDTAFLTKTFTNADAVYTMVPPFFSNGGWLEHIVQVGKNYAEAIREAEVKYVVNLSSIGAHMPEGCGPVSGIYYVEQALNELENVNVIHLRPGYFYYNFLNNAGMVKHLGIIGGNFGADTQLALADTSDIAEAAAEELLNLKFTGKSIRYVVSDERTTHEIAAVLGNAVGKPDLHWVDFSDEDTKAAMIQNGLPEEMAKHYTDMGAALRSGEMAAEYQQQKPITLSKTKLESFAPAFAQAYNNA</sequence>
<dbReference type="PANTHER" id="PTHR43162:SF1">
    <property type="entry name" value="PRESTALK A DIFFERENTIATION PROTEIN A"/>
    <property type="match status" value="1"/>
</dbReference>
<proteinExistence type="predicted"/>
<dbReference type="EMBL" id="CP055156">
    <property type="protein sequence ID" value="QNF33992.1"/>
    <property type="molecule type" value="Genomic_DNA"/>
</dbReference>
<dbReference type="SUPFAM" id="SSF51735">
    <property type="entry name" value="NAD(P)-binding Rossmann-fold domains"/>
    <property type="match status" value="1"/>
</dbReference>
<dbReference type="PANTHER" id="PTHR43162">
    <property type="match status" value="1"/>
</dbReference>
<dbReference type="InterPro" id="IPR036291">
    <property type="entry name" value="NAD(P)-bd_dom_sf"/>
</dbReference>
<name>A0A7G7GA08_9BACT</name>
<accession>A0A7G7GA08</accession>
<gene>
    <name evidence="2" type="ORF">HUW51_15150</name>
</gene>
<organism evidence="2 3">
    <name type="scientific">Adhaeribacter swui</name>
    <dbReference type="NCBI Taxonomy" id="2086471"/>
    <lineage>
        <taxon>Bacteria</taxon>
        <taxon>Pseudomonadati</taxon>
        <taxon>Bacteroidota</taxon>
        <taxon>Cytophagia</taxon>
        <taxon>Cytophagales</taxon>
        <taxon>Hymenobacteraceae</taxon>
        <taxon>Adhaeribacter</taxon>
    </lineage>
</organism>
<keyword evidence="3" id="KW-1185">Reference proteome</keyword>
<dbReference type="RefSeq" id="WP_185270475.1">
    <property type="nucleotide sequence ID" value="NZ_CP055156.1"/>
</dbReference>
<dbReference type="Gene3D" id="3.90.25.10">
    <property type="entry name" value="UDP-galactose 4-epimerase, domain 1"/>
    <property type="match status" value="1"/>
</dbReference>
<reference evidence="2 3" key="1">
    <citation type="journal article" date="2018" name="Int. J. Syst. Evol. Microbiol.">
        <title>Adhaeribacter swui sp. nov., isolated from wet mud.</title>
        <authorList>
            <person name="Kim D.U."/>
            <person name="Kim K.W."/>
            <person name="Kang M.S."/>
            <person name="Kim J.Y."/>
            <person name="Jang J.H."/>
            <person name="Kim M.K."/>
        </authorList>
    </citation>
    <scope>NUCLEOTIDE SEQUENCE [LARGE SCALE GENOMIC DNA]</scope>
    <source>
        <strain evidence="2 3">KCTC 52873</strain>
    </source>
</reference>
<dbReference type="AlphaFoldDB" id="A0A7G7GA08"/>
<evidence type="ECO:0000313" key="2">
    <source>
        <dbReference type="EMBL" id="QNF33992.1"/>
    </source>
</evidence>
<protein>
    <submittedName>
        <fullName evidence="2">NAD(P)H-binding protein</fullName>
    </submittedName>
</protein>
<feature type="domain" description="NmrA-like" evidence="1">
    <location>
        <begin position="4"/>
        <end position="252"/>
    </location>
</feature>
<evidence type="ECO:0000259" key="1">
    <source>
        <dbReference type="Pfam" id="PF05368"/>
    </source>
</evidence>
<dbReference type="InterPro" id="IPR008030">
    <property type="entry name" value="NmrA-like"/>
</dbReference>
<dbReference type="Pfam" id="PF05368">
    <property type="entry name" value="NmrA"/>
    <property type="match status" value="1"/>
</dbReference>
<dbReference type="Gene3D" id="3.40.50.720">
    <property type="entry name" value="NAD(P)-binding Rossmann-like Domain"/>
    <property type="match status" value="1"/>
</dbReference>
<dbReference type="Proteomes" id="UP000515237">
    <property type="component" value="Chromosome"/>
</dbReference>
<dbReference type="InterPro" id="IPR051604">
    <property type="entry name" value="Ergot_Alk_Oxidoreductase"/>
</dbReference>
<evidence type="ECO:0000313" key="3">
    <source>
        <dbReference type="Proteomes" id="UP000515237"/>
    </source>
</evidence>